<evidence type="ECO:0000313" key="2">
    <source>
        <dbReference type="Proteomes" id="UP000789405"/>
    </source>
</evidence>
<protein>
    <submittedName>
        <fullName evidence="1">14050_t:CDS:1</fullName>
    </submittedName>
</protein>
<accession>A0A9N9ECI8</accession>
<keyword evidence="2" id="KW-1185">Reference proteome</keyword>
<dbReference type="Proteomes" id="UP000789405">
    <property type="component" value="Unassembled WGS sequence"/>
</dbReference>
<sequence>SYDIYEKTVIHTTFLVEFTLRTTFLSTKNDLLSQISPNGQP</sequence>
<reference evidence="1" key="1">
    <citation type="submission" date="2021-06" db="EMBL/GenBank/DDBJ databases">
        <authorList>
            <person name="Kallberg Y."/>
            <person name="Tangrot J."/>
            <person name="Rosling A."/>
        </authorList>
    </citation>
    <scope>NUCLEOTIDE SEQUENCE</scope>
    <source>
        <strain evidence="1">MA453B</strain>
    </source>
</reference>
<proteinExistence type="predicted"/>
<dbReference type="EMBL" id="CAJVPY010006746">
    <property type="protein sequence ID" value="CAG8668537.1"/>
    <property type="molecule type" value="Genomic_DNA"/>
</dbReference>
<dbReference type="AlphaFoldDB" id="A0A9N9ECI8"/>
<organism evidence="1 2">
    <name type="scientific">Dentiscutata erythropus</name>
    <dbReference type="NCBI Taxonomy" id="1348616"/>
    <lineage>
        <taxon>Eukaryota</taxon>
        <taxon>Fungi</taxon>
        <taxon>Fungi incertae sedis</taxon>
        <taxon>Mucoromycota</taxon>
        <taxon>Glomeromycotina</taxon>
        <taxon>Glomeromycetes</taxon>
        <taxon>Diversisporales</taxon>
        <taxon>Gigasporaceae</taxon>
        <taxon>Dentiscutata</taxon>
    </lineage>
</organism>
<feature type="non-terminal residue" evidence="1">
    <location>
        <position position="41"/>
    </location>
</feature>
<name>A0A9N9ECI8_9GLOM</name>
<evidence type="ECO:0000313" key="1">
    <source>
        <dbReference type="EMBL" id="CAG8668537.1"/>
    </source>
</evidence>
<comment type="caution">
    <text evidence="1">The sequence shown here is derived from an EMBL/GenBank/DDBJ whole genome shotgun (WGS) entry which is preliminary data.</text>
</comment>
<gene>
    <name evidence="1" type="ORF">DERYTH_LOCUS11102</name>
</gene>